<dbReference type="InterPro" id="IPR028082">
    <property type="entry name" value="Peripla_BP_I"/>
</dbReference>
<name>A0AAU9ET92_9BACT</name>
<evidence type="ECO:0000313" key="5">
    <source>
        <dbReference type="Proteomes" id="UP001366166"/>
    </source>
</evidence>
<dbReference type="PANTHER" id="PTHR30483">
    <property type="entry name" value="LEUCINE-SPECIFIC-BINDING PROTEIN"/>
    <property type="match status" value="1"/>
</dbReference>
<accession>A0AAU9ET92</accession>
<proteinExistence type="inferred from homology"/>
<feature type="domain" description="Leucine-binding protein" evidence="3">
    <location>
        <begin position="12"/>
        <end position="351"/>
    </location>
</feature>
<dbReference type="EMBL" id="AP028679">
    <property type="protein sequence ID" value="BEQ13776.1"/>
    <property type="molecule type" value="Genomic_DNA"/>
</dbReference>
<dbReference type="Pfam" id="PF13458">
    <property type="entry name" value="Peripla_BP_6"/>
    <property type="match status" value="1"/>
</dbReference>
<organism evidence="4 5">
    <name type="scientific">Desulfoferula mesophila</name>
    <dbReference type="NCBI Taxonomy" id="3058419"/>
    <lineage>
        <taxon>Bacteria</taxon>
        <taxon>Pseudomonadati</taxon>
        <taxon>Thermodesulfobacteriota</taxon>
        <taxon>Desulfarculia</taxon>
        <taxon>Desulfarculales</taxon>
        <taxon>Desulfarculaceae</taxon>
        <taxon>Desulfoferula</taxon>
    </lineage>
</organism>
<dbReference type="PANTHER" id="PTHR30483:SF6">
    <property type="entry name" value="PERIPLASMIC BINDING PROTEIN OF ABC TRANSPORTER FOR NATURAL AMINO ACIDS"/>
    <property type="match status" value="1"/>
</dbReference>
<dbReference type="RefSeq" id="WP_338605522.1">
    <property type="nucleotide sequence ID" value="NZ_AP028679.1"/>
</dbReference>
<dbReference type="CDD" id="cd06329">
    <property type="entry name" value="PBP1_SBP-like"/>
    <property type="match status" value="1"/>
</dbReference>
<dbReference type="InterPro" id="IPR051010">
    <property type="entry name" value="BCAA_transport"/>
</dbReference>
<sequence>MVATAAMAGGVVKFGVNEIRSGAFKSNGDRTIWGIEAAVKEANDAGGLLGKKIELVVMDNQMKGEIAVRNVKRMVLEDKCEVIIQGSSSGVGGAIAQTMPRYKKIYLDTNAEAMGITGENFTPYTFRTCMNAGMHVKALAHYFAKKGYKKVFLINQDYSWGHDVAKYYKMFIEKLAPGTKVVGSEFHKVFNKDFGPYISKIQASGADYVISGNWGTDLTQLIVQSRSLGMNLPIGCTFLDDDGVGAVAGDAAIGCVQANMYLLGVNNPRAKEFEDTFHKNSGGKWPSFVIMEAYLGTKMYIEAVKKAGSFDTDKVIKAFEGLSYTGPVGNMTMRKEDHQNQTPAVVGVVKGKTKYYPFAYPTPEMVLPAKDVSLTLEESGWKPYKGK</sequence>
<reference evidence="5" key="1">
    <citation type="journal article" date="2023" name="Arch. Microbiol.">
        <title>Desulfoferula mesophilus gen. nov. sp. nov., a mesophilic sulfate-reducing bacterium isolated from a brackish lake sediment.</title>
        <authorList>
            <person name="Watanabe T."/>
            <person name="Yabe T."/>
            <person name="Tsuji J.M."/>
            <person name="Fukui M."/>
        </authorList>
    </citation>
    <scope>NUCLEOTIDE SEQUENCE [LARGE SCALE GENOMIC DNA]</scope>
    <source>
        <strain evidence="5">12FAK</strain>
    </source>
</reference>
<evidence type="ECO:0000259" key="3">
    <source>
        <dbReference type="Pfam" id="PF13458"/>
    </source>
</evidence>
<evidence type="ECO:0000313" key="4">
    <source>
        <dbReference type="EMBL" id="BEQ13776.1"/>
    </source>
</evidence>
<dbReference type="KEGG" id="dmp:FAK_08420"/>
<dbReference type="Proteomes" id="UP001366166">
    <property type="component" value="Chromosome"/>
</dbReference>
<protein>
    <submittedName>
        <fullName evidence="4">Branched-chain amino acid ABC transporter substrate-binding protein</fullName>
    </submittedName>
</protein>
<dbReference type="SUPFAM" id="SSF53822">
    <property type="entry name" value="Periplasmic binding protein-like I"/>
    <property type="match status" value="1"/>
</dbReference>
<dbReference type="Gene3D" id="3.40.50.2300">
    <property type="match status" value="2"/>
</dbReference>
<evidence type="ECO:0000256" key="1">
    <source>
        <dbReference type="ARBA" id="ARBA00010062"/>
    </source>
</evidence>
<evidence type="ECO:0000256" key="2">
    <source>
        <dbReference type="ARBA" id="ARBA00022729"/>
    </source>
</evidence>
<dbReference type="InterPro" id="IPR028081">
    <property type="entry name" value="Leu-bd"/>
</dbReference>
<comment type="similarity">
    <text evidence="1">Belongs to the leucine-binding protein family.</text>
</comment>
<keyword evidence="2" id="KW-0732">Signal</keyword>
<keyword evidence="5" id="KW-1185">Reference proteome</keyword>
<gene>
    <name evidence="4" type="ORF">FAK_08420</name>
</gene>
<dbReference type="AlphaFoldDB" id="A0AAU9ET92"/>